<dbReference type="AlphaFoldDB" id="A0A0C2J107"/>
<evidence type="ECO:0000256" key="1">
    <source>
        <dbReference type="ARBA" id="ARBA00022737"/>
    </source>
</evidence>
<keyword evidence="6" id="KW-1185">Reference proteome</keyword>
<organism evidence="5 6">
    <name type="scientific">Thelohanellus kitauei</name>
    <name type="common">Myxosporean</name>
    <dbReference type="NCBI Taxonomy" id="669202"/>
    <lineage>
        <taxon>Eukaryota</taxon>
        <taxon>Metazoa</taxon>
        <taxon>Cnidaria</taxon>
        <taxon>Myxozoa</taxon>
        <taxon>Myxosporea</taxon>
        <taxon>Bivalvulida</taxon>
        <taxon>Platysporina</taxon>
        <taxon>Myxobolidae</taxon>
        <taxon>Thelohanellus</taxon>
    </lineage>
</organism>
<dbReference type="SUPFAM" id="SSF56112">
    <property type="entry name" value="Protein kinase-like (PK-like)"/>
    <property type="match status" value="1"/>
</dbReference>
<dbReference type="Gene3D" id="1.10.510.10">
    <property type="entry name" value="Transferase(Phosphotransferase) domain 1"/>
    <property type="match status" value="1"/>
</dbReference>
<dbReference type="SUPFAM" id="SSF48403">
    <property type="entry name" value="Ankyrin repeat"/>
    <property type="match status" value="1"/>
</dbReference>
<keyword evidence="1" id="KW-0677">Repeat</keyword>
<dbReference type="Pfam" id="PF07714">
    <property type="entry name" value="PK_Tyr_Ser-Thr"/>
    <property type="match status" value="1"/>
</dbReference>
<keyword evidence="5" id="KW-0401">Integrin</keyword>
<dbReference type="InterPro" id="IPR011009">
    <property type="entry name" value="Kinase-like_dom_sf"/>
</dbReference>
<name>A0A0C2J107_THEKT</name>
<evidence type="ECO:0000313" key="5">
    <source>
        <dbReference type="EMBL" id="KII62772.1"/>
    </source>
</evidence>
<dbReference type="GO" id="GO:0005524">
    <property type="term" value="F:ATP binding"/>
    <property type="evidence" value="ECO:0007669"/>
    <property type="project" value="InterPro"/>
</dbReference>
<evidence type="ECO:0000256" key="2">
    <source>
        <dbReference type="ARBA" id="ARBA00023043"/>
    </source>
</evidence>
<evidence type="ECO:0000313" key="6">
    <source>
        <dbReference type="Proteomes" id="UP000031668"/>
    </source>
</evidence>
<proteinExistence type="predicted"/>
<dbReference type="InterPro" id="IPR002110">
    <property type="entry name" value="Ankyrin_rpt"/>
</dbReference>
<comment type="caution">
    <text evidence="5">The sequence shown here is derived from an EMBL/GenBank/DDBJ whole genome shotgun (WGS) entry which is preliminary data.</text>
</comment>
<dbReference type="Gene3D" id="1.25.40.20">
    <property type="entry name" value="Ankyrin repeat-containing domain"/>
    <property type="match status" value="1"/>
</dbReference>
<dbReference type="Pfam" id="PF12796">
    <property type="entry name" value="Ank_2"/>
    <property type="match status" value="1"/>
</dbReference>
<feature type="repeat" description="ANK" evidence="3">
    <location>
        <begin position="99"/>
        <end position="131"/>
    </location>
</feature>
<dbReference type="PANTHER" id="PTHR24198:SF165">
    <property type="entry name" value="ANKYRIN REPEAT-CONTAINING PROTEIN-RELATED"/>
    <property type="match status" value="1"/>
</dbReference>
<keyword evidence="5" id="KW-0808">Transferase</keyword>
<keyword evidence="2 3" id="KW-0040">ANK repeat</keyword>
<dbReference type="InterPro" id="IPR001245">
    <property type="entry name" value="Ser-Thr/Tyr_kinase_cat_dom"/>
</dbReference>
<dbReference type="GO" id="GO:0007229">
    <property type="term" value="P:integrin-mediated signaling pathway"/>
    <property type="evidence" value="ECO:0007669"/>
    <property type="project" value="UniProtKB-KW"/>
</dbReference>
<dbReference type="InterPro" id="IPR000719">
    <property type="entry name" value="Prot_kinase_dom"/>
</dbReference>
<dbReference type="PROSITE" id="PS50297">
    <property type="entry name" value="ANK_REP_REGION"/>
    <property type="match status" value="1"/>
</dbReference>
<dbReference type="OMA" id="CREGNAM"/>
<gene>
    <name evidence="5" type="ORF">RF11_08948</name>
</gene>
<sequence>MDDIWSVIKAKNAPKAIEILENTETDVTICDDHGAGLTHLCCRYGLIEVIKWLMDKRISFDTRTDCGDTPLHIVAQFHQNDIFDLIVNLPITYDPKNNHGSTPLHYACFWSNEHIATKLVSLGCDISIRNEKNQSPVDLATLDLAEKLTKEFKTRPKEMSKLHQAGALKRCPKASSLARFKLEPYVKFKDFTIVRSLYPNVVDEKLLANFNNKSVLIRRIAFPKKKKVLKSVLTQEFNNLNIWNERTILSAAGFLYTDLEVMIVRPYYELGTFCNFIREKKKSLTEEVKLSLAIDICQGMQYIHKNPYLLTHYMLTGMNIVIDDNIEAKLMLSESTYSFQSRIKIVDAMYYSREALSQPFGMYDKINSDIWSYGIILDEIYTSSSMIPKINNMHIGYKIEKLVNLCLNPVPTSRPQFSSIGPILIKMMNALVDNQ</sequence>
<dbReference type="OrthoDB" id="6718656at2759"/>
<dbReference type="PROSITE" id="PS50088">
    <property type="entry name" value="ANK_REPEAT"/>
    <property type="match status" value="1"/>
</dbReference>
<evidence type="ECO:0000256" key="3">
    <source>
        <dbReference type="PROSITE-ProRule" id="PRU00023"/>
    </source>
</evidence>
<keyword evidence="5" id="KW-0418">Kinase</keyword>
<dbReference type="SMART" id="SM00248">
    <property type="entry name" value="ANK"/>
    <property type="match status" value="3"/>
</dbReference>
<dbReference type="GO" id="GO:0004672">
    <property type="term" value="F:protein kinase activity"/>
    <property type="evidence" value="ECO:0007669"/>
    <property type="project" value="InterPro"/>
</dbReference>
<dbReference type="InterPro" id="IPR036770">
    <property type="entry name" value="Ankyrin_rpt-contain_sf"/>
</dbReference>
<dbReference type="PROSITE" id="PS50011">
    <property type="entry name" value="PROTEIN_KINASE_DOM"/>
    <property type="match status" value="1"/>
</dbReference>
<reference evidence="5 6" key="1">
    <citation type="journal article" date="2014" name="Genome Biol. Evol.">
        <title>The genome of the myxosporean Thelohanellus kitauei shows adaptations to nutrient acquisition within its fish host.</title>
        <authorList>
            <person name="Yang Y."/>
            <person name="Xiong J."/>
            <person name="Zhou Z."/>
            <person name="Huo F."/>
            <person name="Miao W."/>
            <person name="Ran C."/>
            <person name="Liu Y."/>
            <person name="Zhang J."/>
            <person name="Feng J."/>
            <person name="Wang M."/>
            <person name="Wang M."/>
            <person name="Wang L."/>
            <person name="Yao B."/>
        </authorList>
    </citation>
    <scope>NUCLEOTIDE SEQUENCE [LARGE SCALE GENOMIC DNA]</scope>
    <source>
        <strain evidence="5">Wuqing</strain>
    </source>
</reference>
<dbReference type="Proteomes" id="UP000031668">
    <property type="component" value="Unassembled WGS sequence"/>
</dbReference>
<feature type="domain" description="Protein kinase" evidence="4">
    <location>
        <begin position="180"/>
        <end position="424"/>
    </location>
</feature>
<evidence type="ECO:0000259" key="4">
    <source>
        <dbReference type="PROSITE" id="PS50011"/>
    </source>
</evidence>
<dbReference type="PANTHER" id="PTHR24198">
    <property type="entry name" value="ANKYRIN REPEAT AND PROTEIN KINASE DOMAIN-CONTAINING PROTEIN"/>
    <property type="match status" value="1"/>
</dbReference>
<protein>
    <submittedName>
        <fullName evidence="5">Integrin-linked protein kinase</fullName>
    </submittedName>
</protein>
<dbReference type="PIRSF" id="PIRSF000654">
    <property type="entry name" value="Integrin-linked_kinase"/>
    <property type="match status" value="1"/>
</dbReference>
<dbReference type="EMBL" id="JWZT01004873">
    <property type="protein sequence ID" value="KII62772.1"/>
    <property type="molecule type" value="Genomic_DNA"/>
</dbReference>
<accession>A0A0C2J107</accession>